<comment type="subunit">
    <text evidence="2 10">Heterodimer of an alpha and a beta chain.</text>
</comment>
<reference evidence="12 13" key="1">
    <citation type="submission" date="2019-06" db="EMBL/GenBank/DDBJ databases">
        <title>Whole genome shotgun sequence of Brevibacillus reuszeri NBRC 15719.</title>
        <authorList>
            <person name="Hosoyama A."/>
            <person name="Uohara A."/>
            <person name="Ohji S."/>
            <person name="Ichikawa N."/>
        </authorList>
    </citation>
    <scope>NUCLEOTIDE SEQUENCE [LARGE SCALE GENOMIC DNA]</scope>
    <source>
        <strain evidence="12 13">NBRC 15719</strain>
    </source>
</reference>
<sequence>MNDGTNMYQVLTPDGELLENIGDKLDAAMIVKMYESMVLVRAFDRKSVHLQRQGRMGTYAPFEGQEAAQIGSALALSPGDWMFPTYRDHAAAIIHGQSLSRVFLYWMGHMEGSISPQGKNIMPPCVPIATQMVHAVGTAWASKLKQEKHVSLAFFGDGASSEGDFHEALNFAGVFKTPTIFLCQNNGYAISVPLSQQSASKTIAQRGAAYDIPGIRVDGNDVFAVWLTMKAAIERGDSGLGPTLIEAVTYRYGAHTTADDPTKYRDQHNLAEEWRTKRDPIDRLRKYMEKHGLWNEMREAALNKKVADQIEKALIEAESYPKSKPSDMFQHVYAEPTWMIQEQEQELPQPKGERGVTA</sequence>
<proteinExistence type="predicted"/>
<dbReference type="InterPro" id="IPR017596">
    <property type="entry name" value="PdhA/BkdA"/>
</dbReference>
<dbReference type="EC" id="1.2.4.1" evidence="3 10"/>
<dbReference type="PANTHER" id="PTHR43380">
    <property type="entry name" value="2-OXOISOVALERATE DEHYDROGENASE SUBUNIT ALPHA, MITOCHONDRIAL"/>
    <property type="match status" value="1"/>
</dbReference>
<evidence type="ECO:0000313" key="13">
    <source>
        <dbReference type="Proteomes" id="UP000319578"/>
    </source>
</evidence>
<dbReference type="SUPFAM" id="SSF52518">
    <property type="entry name" value="Thiamin diphosphate-binding fold (THDP-binding)"/>
    <property type="match status" value="1"/>
</dbReference>
<feature type="domain" description="Dehydrogenase E1 component" evidence="11">
    <location>
        <begin position="35"/>
        <end position="325"/>
    </location>
</feature>
<dbReference type="PANTHER" id="PTHR43380:SF1">
    <property type="entry name" value="2-OXOISOVALERATE DEHYDROGENASE SUBUNIT ALPHA, MITOCHONDRIAL"/>
    <property type="match status" value="1"/>
</dbReference>
<comment type="cofactor">
    <cofactor evidence="1 10">
        <name>thiamine diphosphate</name>
        <dbReference type="ChEBI" id="CHEBI:58937"/>
    </cofactor>
</comment>
<keyword evidence="6 10" id="KW-0786">Thiamine pyrophosphate</keyword>
<dbReference type="Proteomes" id="UP000319578">
    <property type="component" value="Unassembled WGS sequence"/>
</dbReference>
<keyword evidence="7 10" id="KW-0670">Pyruvate</keyword>
<evidence type="ECO:0000256" key="10">
    <source>
        <dbReference type="RuleBase" id="RU366007"/>
    </source>
</evidence>
<comment type="caution">
    <text evidence="12">The sequence shown here is derived from an EMBL/GenBank/DDBJ whole genome shotgun (WGS) entry which is preliminary data.</text>
</comment>
<evidence type="ECO:0000256" key="3">
    <source>
        <dbReference type="ARBA" id="ARBA00012281"/>
    </source>
</evidence>
<evidence type="ECO:0000256" key="8">
    <source>
        <dbReference type="ARBA" id="ARBA00025211"/>
    </source>
</evidence>
<evidence type="ECO:0000256" key="4">
    <source>
        <dbReference type="ARBA" id="ARBA00014159"/>
    </source>
</evidence>
<comment type="function">
    <text evidence="8 10">The pyruvate dehydrogenase complex catalyzes the overall conversion of pyruvate to acetyl-CoA and CO(2). It contains multiple copies of three enzymatic components: pyruvate dehydrogenase (E1), dihydrolipoamide acetyltransferase (E2) and lipoamide dehydrogenase (E3).</text>
</comment>
<keyword evidence="5 10" id="KW-0560">Oxidoreductase</keyword>
<dbReference type="InterPro" id="IPR050771">
    <property type="entry name" value="Alpha-ketoacid_DH_E1_comp"/>
</dbReference>
<keyword evidence="13" id="KW-1185">Reference proteome</keyword>
<evidence type="ECO:0000259" key="11">
    <source>
        <dbReference type="Pfam" id="PF00676"/>
    </source>
</evidence>
<comment type="catalytic activity">
    <reaction evidence="9 10">
        <text>N(6)-[(R)-lipoyl]-L-lysyl-[protein] + pyruvate + H(+) = N(6)-[(R)-S(8)-acetyldihydrolipoyl]-L-lysyl-[protein] + CO2</text>
        <dbReference type="Rhea" id="RHEA:19189"/>
        <dbReference type="Rhea" id="RHEA-COMP:10474"/>
        <dbReference type="Rhea" id="RHEA-COMP:10478"/>
        <dbReference type="ChEBI" id="CHEBI:15361"/>
        <dbReference type="ChEBI" id="CHEBI:15378"/>
        <dbReference type="ChEBI" id="CHEBI:16526"/>
        <dbReference type="ChEBI" id="CHEBI:83099"/>
        <dbReference type="ChEBI" id="CHEBI:83111"/>
        <dbReference type="EC" id="1.2.4.1"/>
    </reaction>
</comment>
<evidence type="ECO:0000256" key="7">
    <source>
        <dbReference type="ARBA" id="ARBA00023317"/>
    </source>
</evidence>
<accession>A0ABQ0TXT9</accession>
<evidence type="ECO:0000256" key="2">
    <source>
        <dbReference type="ARBA" id="ARBA00011870"/>
    </source>
</evidence>
<evidence type="ECO:0000256" key="5">
    <source>
        <dbReference type="ARBA" id="ARBA00023002"/>
    </source>
</evidence>
<evidence type="ECO:0000256" key="9">
    <source>
        <dbReference type="ARBA" id="ARBA00051231"/>
    </source>
</evidence>
<dbReference type="Pfam" id="PF00676">
    <property type="entry name" value="E1_dh"/>
    <property type="match status" value="1"/>
</dbReference>
<dbReference type="Gene3D" id="3.40.50.970">
    <property type="match status" value="1"/>
</dbReference>
<dbReference type="RefSeq" id="WP_141261112.1">
    <property type="nucleotide sequence ID" value="NZ_BJON01000023.1"/>
</dbReference>
<evidence type="ECO:0000256" key="6">
    <source>
        <dbReference type="ARBA" id="ARBA00023052"/>
    </source>
</evidence>
<dbReference type="NCBIfam" id="TIGR03181">
    <property type="entry name" value="PDH_E1_alph_x"/>
    <property type="match status" value="1"/>
</dbReference>
<dbReference type="CDD" id="cd02000">
    <property type="entry name" value="TPP_E1_PDC_ADC_BCADC"/>
    <property type="match status" value="1"/>
</dbReference>
<evidence type="ECO:0000256" key="1">
    <source>
        <dbReference type="ARBA" id="ARBA00001964"/>
    </source>
</evidence>
<organism evidence="12 13">
    <name type="scientific">Brevibacillus reuszeri</name>
    <dbReference type="NCBI Taxonomy" id="54915"/>
    <lineage>
        <taxon>Bacteria</taxon>
        <taxon>Bacillati</taxon>
        <taxon>Bacillota</taxon>
        <taxon>Bacilli</taxon>
        <taxon>Bacillales</taxon>
        <taxon>Paenibacillaceae</taxon>
        <taxon>Brevibacillus</taxon>
    </lineage>
</organism>
<dbReference type="EMBL" id="BJON01000023">
    <property type="protein sequence ID" value="GED71823.1"/>
    <property type="molecule type" value="Genomic_DNA"/>
</dbReference>
<name>A0ABQ0TXT9_9BACL</name>
<protein>
    <recommendedName>
        <fullName evidence="4 10">Pyruvate dehydrogenase E1 component subunit alpha</fullName>
        <ecNumber evidence="3 10">1.2.4.1</ecNumber>
    </recommendedName>
</protein>
<dbReference type="InterPro" id="IPR029061">
    <property type="entry name" value="THDP-binding"/>
</dbReference>
<gene>
    <name evidence="12" type="ORF">BRE01_55250</name>
</gene>
<evidence type="ECO:0000313" key="12">
    <source>
        <dbReference type="EMBL" id="GED71823.1"/>
    </source>
</evidence>
<dbReference type="InterPro" id="IPR001017">
    <property type="entry name" value="DH_E1"/>
</dbReference>